<evidence type="ECO:0000256" key="2">
    <source>
        <dbReference type="SAM" id="Coils"/>
    </source>
</evidence>
<dbReference type="InterPro" id="IPR005818">
    <property type="entry name" value="Histone_H1/H5_H15"/>
</dbReference>
<dbReference type="Gene3D" id="1.10.10.10">
    <property type="entry name" value="Winged helix-like DNA-binding domain superfamily/Winged helix DNA-binding domain"/>
    <property type="match status" value="1"/>
</dbReference>
<evidence type="ECO:0000256" key="3">
    <source>
        <dbReference type="SAM" id="MobiDB-lite"/>
    </source>
</evidence>
<feature type="compositionally biased region" description="Polar residues" evidence="3">
    <location>
        <begin position="115"/>
        <end position="124"/>
    </location>
</feature>
<dbReference type="GO" id="GO:0000786">
    <property type="term" value="C:nucleosome"/>
    <property type="evidence" value="ECO:0007669"/>
    <property type="project" value="InterPro"/>
</dbReference>
<feature type="compositionally biased region" description="Low complexity" evidence="3">
    <location>
        <begin position="340"/>
        <end position="351"/>
    </location>
</feature>
<name>A0AAW0D7H8_9AGAR</name>
<dbReference type="InterPro" id="IPR036388">
    <property type="entry name" value="WH-like_DNA-bd_sf"/>
</dbReference>
<evidence type="ECO:0000259" key="4">
    <source>
        <dbReference type="PROSITE" id="PS51504"/>
    </source>
</evidence>
<feature type="domain" description="H15" evidence="4">
    <location>
        <begin position="205"/>
        <end position="274"/>
    </location>
</feature>
<dbReference type="GO" id="GO:0003677">
    <property type="term" value="F:DNA binding"/>
    <property type="evidence" value="ECO:0007669"/>
    <property type="project" value="InterPro"/>
</dbReference>
<dbReference type="Pfam" id="PF00538">
    <property type="entry name" value="Linker_histone"/>
    <property type="match status" value="1"/>
</dbReference>
<evidence type="ECO:0000313" key="5">
    <source>
        <dbReference type="EMBL" id="KAK7048475.1"/>
    </source>
</evidence>
<gene>
    <name evidence="5" type="ORF">R3P38DRAFT_2869609</name>
</gene>
<organism evidence="5 6">
    <name type="scientific">Favolaschia claudopus</name>
    <dbReference type="NCBI Taxonomy" id="2862362"/>
    <lineage>
        <taxon>Eukaryota</taxon>
        <taxon>Fungi</taxon>
        <taxon>Dikarya</taxon>
        <taxon>Basidiomycota</taxon>
        <taxon>Agaricomycotina</taxon>
        <taxon>Agaricomycetes</taxon>
        <taxon>Agaricomycetidae</taxon>
        <taxon>Agaricales</taxon>
        <taxon>Marasmiineae</taxon>
        <taxon>Mycenaceae</taxon>
        <taxon>Favolaschia</taxon>
    </lineage>
</organism>
<evidence type="ECO:0000313" key="6">
    <source>
        <dbReference type="Proteomes" id="UP001362999"/>
    </source>
</evidence>
<protein>
    <recommendedName>
        <fullName evidence="1">Histone H1</fullName>
    </recommendedName>
</protein>
<feature type="region of interest" description="Disordered" evidence="3">
    <location>
        <begin position="258"/>
        <end position="300"/>
    </location>
</feature>
<feature type="compositionally biased region" description="Low complexity" evidence="3">
    <location>
        <begin position="361"/>
        <end position="375"/>
    </location>
</feature>
<keyword evidence="6" id="KW-1185">Reference proteome</keyword>
<dbReference type="SUPFAM" id="SSF46785">
    <property type="entry name" value="Winged helix' DNA-binding domain"/>
    <property type="match status" value="1"/>
</dbReference>
<feature type="coiled-coil region" evidence="2">
    <location>
        <begin position="429"/>
        <end position="460"/>
    </location>
</feature>
<dbReference type="GO" id="GO:0006334">
    <property type="term" value="P:nucleosome assembly"/>
    <property type="evidence" value="ECO:0007669"/>
    <property type="project" value="InterPro"/>
</dbReference>
<dbReference type="AlphaFoldDB" id="A0AAW0D7H8"/>
<dbReference type="PROSITE" id="PS51504">
    <property type="entry name" value="H15"/>
    <property type="match status" value="1"/>
</dbReference>
<dbReference type="Proteomes" id="UP001362999">
    <property type="component" value="Unassembled WGS sequence"/>
</dbReference>
<proteinExistence type="predicted"/>
<dbReference type="InterPro" id="IPR036390">
    <property type="entry name" value="WH_DNA-bd_sf"/>
</dbReference>
<comment type="caution">
    <text evidence="5">The sequence shown here is derived from an EMBL/GenBank/DDBJ whole genome shotgun (WGS) entry which is preliminary data.</text>
</comment>
<feature type="region of interest" description="Disordered" evidence="3">
    <location>
        <begin position="340"/>
        <end position="385"/>
    </location>
</feature>
<dbReference type="EMBL" id="JAWWNJ010000009">
    <property type="protein sequence ID" value="KAK7048475.1"/>
    <property type="molecule type" value="Genomic_DNA"/>
</dbReference>
<evidence type="ECO:0000256" key="1">
    <source>
        <dbReference type="ARBA" id="ARBA00020833"/>
    </source>
</evidence>
<accession>A0AAW0D7H8</accession>
<keyword evidence="2" id="KW-0175">Coiled coil</keyword>
<reference evidence="5 6" key="1">
    <citation type="journal article" date="2024" name="J Genomics">
        <title>Draft genome sequencing and assembly of Favolaschia claudopus CIRM-BRFM 2984 isolated from oak limbs.</title>
        <authorList>
            <person name="Navarro D."/>
            <person name="Drula E."/>
            <person name="Chaduli D."/>
            <person name="Cazenave R."/>
            <person name="Ahrendt S."/>
            <person name="Wang J."/>
            <person name="Lipzen A."/>
            <person name="Daum C."/>
            <person name="Barry K."/>
            <person name="Grigoriev I.V."/>
            <person name="Favel A."/>
            <person name="Rosso M.N."/>
            <person name="Martin F."/>
        </authorList>
    </citation>
    <scope>NUCLEOTIDE SEQUENCE [LARGE SCALE GENOMIC DNA]</scope>
    <source>
        <strain evidence="5 6">CIRM-BRFM 2984</strain>
    </source>
</reference>
<feature type="region of interest" description="Disordered" evidence="3">
    <location>
        <begin position="70"/>
        <end position="129"/>
    </location>
</feature>
<sequence length="464" mass="49531">MQPGSSGALHFVHNALPEDHDLKRQYLSLLPSEQVIGICLTLDIHVPVALKRNIWPTDFKSVIASMQNRVPKVEDTPTPIPPANGAAKPQEAEGKPPQPSSEPKPPDKQPVAGPSKQSTPTTQPYAFAGQPAYPHTPYYQALPAGFTPYTYPAYPTPHNGFPAGAYIPSQPFPPSAYAQQHALFTAAAAAAAAGQQPPTVSEDTDLPSYEDMIVEGLIAVDDPNGLAPKDLFNWMAARYPVQSNFRPSASQALQKAFRRGRFQKSSDGKYRLNPNWEGGSSSTRRATRRPQTQNAIPAAQKARVAAAAAAHAASPFNVVPRHIQMPPALLPPLPTLHQSSATLSAAASQTAPGRPISTETPKQAVPPANVPAAKPAVPPEPNGTDTAYAAAQSILQKINFGEVFKLEDEARRAGVKSEPVTMSLADHARAELQAQLALLAAQLEEIAREEEEDADGDEDMEAVA</sequence>